<dbReference type="EMBL" id="SRLO01000085">
    <property type="protein sequence ID" value="TNN77221.1"/>
    <property type="molecule type" value="Genomic_DNA"/>
</dbReference>
<reference evidence="2 3" key="1">
    <citation type="submission" date="2019-03" db="EMBL/GenBank/DDBJ databases">
        <title>First draft genome of Liparis tanakae, snailfish: a comprehensive survey of snailfish specific genes.</title>
        <authorList>
            <person name="Kim W."/>
            <person name="Song I."/>
            <person name="Jeong J.-H."/>
            <person name="Kim D."/>
            <person name="Kim S."/>
            <person name="Ryu S."/>
            <person name="Song J.Y."/>
            <person name="Lee S.K."/>
        </authorList>
    </citation>
    <scope>NUCLEOTIDE SEQUENCE [LARGE SCALE GENOMIC DNA]</scope>
    <source>
        <tissue evidence="2">Muscle</tissue>
    </source>
</reference>
<dbReference type="AlphaFoldDB" id="A0A4Z2IHK8"/>
<keyword evidence="3" id="KW-1185">Reference proteome</keyword>
<sequence>MLREKTVSRSSSSQHRRATRVASGTGRPMWAPWTRSRRWFTRREATRSPMAKLRASITLDLPSGQPGLGGGGDDLIGWQDETIATGVPQLEGKGVLDAEVVGPVDAAAAGLLPLMRGVAAGVAVGVHEQLGVGVDGDEGLEVAVATDQLHHVLHLHLGVSRAAVEGVGARVAAGPGAWRQRDDTDTFLLGSTPRHGEPGFTERVLRHIRF</sequence>
<organism evidence="2 3">
    <name type="scientific">Liparis tanakae</name>
    <name type="common">Tanaka's snailfish</name>
    <dbReference type="NCBI Taxonomy" id="230148"/>
    <lineage>
        <taxon>Eukaryota</taxon>
        <taxon>Metazoa</taxon>
        <taxon>Chordata</taxon>
        <taxon>Craniata</taxon>
        <taxon>Vertebrata</taxon>
        <taxon>Euteleostomi</taxon>
        <taxon>Actinopterygii</taxon>
        <taxon>Neopterygii</taxon>
        <taxon>Teleostei</taxon>
        <taxon>Neoteleostei</taxon>
        <taxon>Acanthomorphata</taxon>
        <taxon>Eupercaria</taxon>
        <taxon>Perciformes</taxon>
        <taxon>Cottioidei</taxon>
        <taxon>Cottales</taxon>
        <taxon>Liparidae</taxon>
        <taxon>Liparis</taxon>
    </lineage>
</organism>
<evidence type="ECO:0000313" key="2">
    <source>
        <dbReference type="EMBL" id="TNN77221.1"/>
    </source>
</evidence>
<feature type="region of interest" description="Disordered" evidence="1">
    <location>
        <begin position="1"/>
        <end position="28"/>
    </location>
</feature>
<gene>
    <name evidence="2" type="ORF">EYF80_012528</name>
</gene>
<proteinExistence type="predicted"/>
<dbReference type="Proteomes" id="UP000314294">
    <property type="component" value="Unassembled WGS sequence"/>
</dbReference>
<name>A0A4Z2IHK8_9TELE</name>
<comment type="caution">
    <text evidence="2">The sequence shown here is derived from an EMBL/GenBank/DDBJ whole genome shotgun (WGS) entry which is preliminary data.</text>
</comment>
<accession>A0A4Z2IHK8</accession>
<evidence type="ECO:0000256" key="1">
    <source>
        <dbReference type="SAM" id="MobiDB-lite"/>
    </source>
</evidence>
<evidence type="ECO:0000313" key="3">
    <source>
        <dbReference type="Proteomes" id="UP000314294"/>
    </source>
</evidence>
<protein>
    <submittedName>
        <fullName evidence="2">Uncharacterized protein</fullName>
    </submittedName>
</protein>